<dbReference type="GO" id="GO:0000976">
    <property type="term" value="F:transcription cis-regulatory region binding"/>
    <property type="evidence" value="ECO:0007669"/>
    <property type="project" value="TreeGrafter"/>
</dbReference>
<dbReference type="PANTHER" id="PTHR33202:SF6">
    <property type="entry name" value="ZINC UPTAKE REGULATION PROTEIN"/>
    <property type="match status" value="1"/>
</dbReference>
<dbReference type="GO" id="GO:0045892">
    <property type="term" value="P:negative regulation of DNA-templated transcription"/>
    <property type="evidence" value="ECO:0007669"/>
    <property type="project" value="TreeGrafter"/>
</dbReference>
<gene>
    <name evidence="8" type="ORF">J2D77_08750</name>
</gene>
<evidence type="ECO:0000256" key="7">
    <source>
        <dbReference type="PIRSR" id="PIRSR602481-1"/>
    </source>
</evidence>
<dbReference type="RefSeq" id="WP_207845880.1">
    <property type="nucleotide sequence ID" value="NZ_JAFVMH010000003.1"/>
</dbReference>
<dbReference type="GO" id="GO:0003700">
    <property type="term" value="F:DNA-binding transcription factor activity"/>
    <property type="evidence" value="ECO:0007669"/>
    <property type="project" value="InterPro"/>
</dbReference>
<evidence type="ECO:0000256" key="1">
    <source>
        <dbReference type="ARBA" id="ARBA00007957"/>
    </source>
</evidence>
<evidence type="ECO:0000256" key="3">
    <source>
        <dbReference type="ARBA" id="ARBA00022833"/>
    </source>
</evidence>
<keyword evidence="4" id="KW-0805">Transcription regulation</keyword>
<keyword evidence="9" id="KW-1185">Reference proteome</keyword>
<keyword evidence="5" id="KW-0238">DNA-binding</keyword>
<evidence type="ECO:0000313" key="9">
    <source>
        <dbReference type="Proteomes" id="UP000664073"/>
    </source>
</evidence>
<dbReference type="AlphaFoldDB" id="A0A939HPV6"/>
<keyword evidence="2" id="KW-0678">Repressor</keyword>
<dbReference type="Gene3D" id="1.10.10.10">
    <property type="entry name" value="Winged helix-like DNA-binding domain superfamily/Winged helix DNA-binding domain"/>
    <property type="match status" value="1"/>
</dbReference>
<feature type="binding site" evidence="7">
    <location>
        <position position="195"/>
    </location>
    <ligand>
        <name>Zn(2+)</name>
        <dbReference type="ChEBI" id="CHEBI:29105"/>
    </ligand>
</feature>
<dbReference type="GO" id="GO:1900376">
    <property type="term" value="P:regulation of secondary metabolite biosynthetic process"/>
    <property type="evidence" value="ECO:0007669"/>
    <property type="project" value="TreeGrafter"/>
</dbReference>
<feature type="binding site" evidence="7">
    <location>
        <position position="154"/>
    </location>
    <ligand>
        <name>Zn(2+)</name>
        <dbReference type="ChEBI" id="CHEBI:29105"/>
    </ligand>
</feature>
<evidence type="ECO:0000256" key="5">
    <source>
        <dbReference type="ARBA" id="ARBA00023125"/>
    </source>
</evidence>
<feature type="binding site" evidence="7">
    <location>
        <position position="198"/>
    </location>
    <ligand>
        <name>Zn(2+)</name>
        <dbReference type="ChEBI" id="CHEBI:29105"/>
    </ligand>
</feature>
<dbReference type="Pfam" id="PF01475">
    <property type="entry name" value="FUR"/>
    <property type="match status" value="1"/>
</dbReference>
<dbReference type="Gene3D" id="3.30.1490.190">
    <property type="match status" value="1"/>
</dbReference>
<accession>A0A939HPV6</accession>
<comment type="caution">
    <text evidence="8">The sequence shown here is derived from an EMBL/GenBank/DDBJ whole genome shotgun (WGS) entry which is preliminary data.</text>
</comment>
<dbReference type="SUPFAM" id="SSF46785">
    <property type="entry name" value="Winged helix' DNA-binding domain"/>
    <property type="match status" value="1"/>
</dbReference>
<dbReference type="GO" id="GO:0005829">
    <property type="term" value="C:cytosol"/>
    <property type="evidence" value="ECO:0007669"/>
    <property type="project" value="TreeGrafter"/>
</dbReference>
<evidence type="ECO:0000256" key="4">
    <source>
        <dbReference type="ARBA" id="ARBA00023015"/>
    </source>
</evidence>
<protein>
    <submittedName>
        <fullName evidence="8">Transcriptional repressor</fullName>
    </submittedName>
</protein>
<evidence type="ECO:0000256" key="2">
    <source>
        <dbReference type="ARBA" id="ARBA00022491"/>
    </source>
</evidence>
<evidence type="ECO:0000256" key="6">
    <source>
        <dbReference type="ARBA" id="ARBA00023163"/>
    </source>
</evidence>
<keyword evidence="6" id="KW-0804">Transcription</keyword>
<dbReference type="EMBL" id="JAFVMH010000003">
    <property type="protein sequence ID" value="MBO1325234.1"/>
    <property type="molecule type" value="Genomic_DNA"/>
</dbReference>
<dbReference type="InterPro" id="IPR043135">
    <property type="entry name" value="Fur_C"/>
</dbReference>
<dbReference type="GO" id="GO:0008270">
    <property type="term" value="F:zinc ion binding"/>
    <property type="evidence" value="ECO:0007669"/>
    <property type="project" value="TreeGrafter"/>
</dbReference>
<comment type="cofactor">
    <cofactor evidence="7">
        <name>Zn(2+)</name>
        <dbReference type="ChEBI" id="CHEBI:29105"/>
    </cofactor>
    <text evidence="7">Binds 1 zinc ion per subunit.</text>
</comment>
<comment type="similarity">
    <text evidence="1">Belongs to the Fur family.</text>
</comment>
<organism evidence="8 9">
    <name type="scientific">Acetobacter garciniae</name>
    <dbReference type="NCBI Taxonomy" id="2817435"/>
    <lineage>
        <taxon>Bacteria</taxon>
        <taxon>Pseudomonadati</taxon>
        <taxon>Pseudomonadota</taxon>
        <taxon>Alphaproteobacteria</taxon>
        <taxon>Acetobacterales</taxon>
        <taxon>Acetobacteraceae</taxon>
        <taxon>Acetobacter</taxon>
    </lineage>
</organism>
<evidence type="ECO:0000313" key="8">
    <source>
        <dbReference type="EMBL" id="MBO1325234.1"/>
    </source>
</evidence>
<proteinExistence type="inferred from homology"/>
<reference evidence="8" key="1">
    <citation type="submission" date="2021-03" db="EMBL/GenBank/DDBJ databases">
        <title>The complete genome sequence of Acetobacter sp. TBRC 12339.</title>
        <authorList>
            <person name="Charoenyingcharoen P."/>
            <person name="Yukphan P."/>
        </authorList>
    </citation>
    <scope>NUCLEOTIDE SEQUENCE</scope>
    <source>
        <strain evidence="8">TBRC 12339</strain>
    </source>
</reference>
<keyword evidence="3 7" id="KW-0862">Zinc</keyword>
<dbReference type="InterPro" id="IPR002481">
    <property type="entry name" value="FUR"/>
</dbReference>
<feature type="binding site" evidence="7">
    <location>
        <position position="157"/>
    </location>
    <ligand>
        <name>Zn(2+)</name>
        <dbReference type="ChEBI" id="CHEBI:29105"/>
    </ligand>
</feature>
<dbReference type="InterPro" id="IPR036388">
    <property type="entry name" value="WH-like_DNA-bd_sf"/>
</dbReference>
<sequence length="216" mass="23207">MASTSQHAPPGADVYGFSARTRQQLDYAARLCANQGGRMTPQRRDVLGLILRATTPVGAYDLLEQLKHASGRPAPPTVYRALDFLLEHGLIHRIERLSAFVPCTHLLHDAPDNATECCDHENTGHSHAGLCQHAPQPTDPAQAAAMHTAQFLICSGCGAVTEIANATAILDLLRTICQDNSFTMHSASVEVEGLCAQCAANLRNTAPHDAAKEPER</sequence>
<name>A0A939HPV6_9PROT</name>
<dbReference type="InterPro" id="IPR036390">
    <property type="entry name" value="WH_DNA-bd_sf"/>
</dbReference>
<keyword evidence="7" id="KW-0479">Metal-binding</keyword>
<dbReference type="Proteomes" id="UP000664073">
    <property type="component" value="Unassembled WGS sequence"/>
</dbReference>
<dbReference type="PANTHER" id="PTHR33202">
    <property type="entry name" value="ZINC UPTAKE REGULATION PROTEIN"/>
    <property type="match status" value="1"/>
</dbReference>